<evidence type="ECO:0000256" key="3">
    <source>
        <dbReference type="ARBA" id="ARBA00022840"/>
    </source>
</evidence>
<evidence type="ECO:0000256" key="1">
    <source>
        <dbReference type="ARBA" id="ARBA00007381"/>
    </source>
</evidence>
<name>A0A1I3HWQ0_9PLAN</name>
<dbReference type="OrthoDB" id="9766019at2"/>
<sequence length="587" mass="64393">MPVIVGIDLGTTHSLVAIMEPEGPRLIPNELGQMLTPSVVGRDDAGTILVGGLAKELQVTRPERCASVFKRQMGEAKWTADLGGKKLTAIELSSCVLRSLKRDAEAYLGHDVTDAVITVPAYFNEEQRRATIMAGKLAGLNVARILNEPTAAAIAYGLTHQDQDRMALVVDLGGGTFDVSIVELFDGTIEIRASAGEIFLGGEDFTNALASVVLQQQGLQFERIEMSQPLRISRLRRECEGAKRKLTAESHAEIRLPDQAGEFSDPPAVVQISREQFEQATARLLDQLTGPIRQALGDARLNRSQIQDVILVGGATRMPCVRKRIEDLLQQSPRFSLNPDEVVALGAAVHAAVVGRNEHVTDLVVTDVAPFTLGVEISNEVAGQIRSGYFLPVINRNTTIPVSRVKQVSTLQAFQTSVKVRVYQGESRKVAENTLLGEFEVTGIPRGPAGQAIDIRFTYDINGVLEAEATIVETKKKATHVFQRKSGNLSQKQLAEAVERMQALKMHPREETANRYLLQRAERLYAELPIRERDALDQLLRAFEDVLDLNDKEGIESLREMLQGFLAQFDDQGENNDGSGYGQNDAV</sequence>
<dbReference type="PROSITE" id="PS00329">
    <property type="entry name" value="HSP70_2"/>
    <property type="match status" value="1"/>
</dbReference>
<dbReference type="AlphaFoldDB" id="A0A1I3HWQ0"/>
<dbReference type="GO" id="GO:0005524">
    <property type="term" value="F:ATP binding"/>
    <property type="evidence" value="ECO:0007669"/>
    <property type="project" value="UniProtKB-KW"/>
</dbReference>
<dbReference type="InterPro" id="IPR043129">
    <property type="entry name" value="ATPase_NBD"/>
</dbReference>
<dbReference type="STRING" id="1576369.SAMN05421753_108218"/>
<accession>A0A1I3HWQ0</accession>
<gene>
    <name evidence="6" type="ORF">SAMN05421753_108218</name>
</gene>
<evidence type="ECO:0000313" key="6">
    <source>
        <dbReference type="EMBL" id="SFI40017.1"/>
    </source>
</evidence>
<dbReference type="SUPFAM" id="SSF100920">
    <property type="entry name" value="Heat shock protein 70kD (HSP70), peptide-binding domain"/>
    <property type="match status" value="1"/>
</dbReference>
<evidence type="ECO:0000256" key="5">
    <source>
        <dbReference type="RuleBase" id="RU003322"/>
    </source>
</evidence>
<keyword evidence="7" id="KW-1185">Reference proteome</keyword>
<dbReference type="InterPro" id="IPR018181">
    <property type="entry name" value="Heat_shock_70_CS"/>
</dbReference>
<evidence type="ECO:0000256" key="4">
    <source>
        <dbReference type="ARBA" id="ARBA00023186"/>
    </source>
</evidence>
<organism evidence="6 7">
    <name type="scientific">Planctomicrobium piriforme</name>
    <dbReference type="NCBI Taxonomy" id="1576369"/>
    <lineage>
        <taxon>Bacteria</taxon>
        <taxon>Pseudomonadati</taxon>
        <taxon>Planctomycetota</taxon>
        <taxon>Planctomycetia</taxon>
        <taxon>Planctomycetales</taxon>
        <taxon>Planctomycetaceae</taxon>
        <taxon>Planctomicrobium</taxon>
    </lineage>
</organism>
<proteinExistence type="inferred from homology"/>
<dbReference type="RefSeq" id="WP_092050562.1">
    <property type="nucleotide sequence ID" value="NZ_FOQD01000008.1"/>
</dbReference>
<evidence type="ECO:0000313" key="7">
    <source>
        <dbReference type="Proteomes" id="UP000199518"/>
    </source>
</evidence>
<protein>
    <submittedName>
        <fullName evidence="6">Molecular chaperone HscC</fullName>
    </submittedName>
</protein>
<dbReference type="Gene3D" id="3.30.420.40">
    <property type="match status" value="2"/>
</dbReference>
<dbReference type="Gene3D" id="3.90.640.10">
    <property type="entry name" value="Actin, Chain A, domain 4"/>
    <property type="match status" value="1"/>
</dbReference>
<evidence type="ECO:0000256" key="2">
    <source>
        <dbReference type="ARBA" id="ARBA00022741"/>
    </source>
</evidence>
<dbReference type="Gene3D" id="2.60.34.10">
    <property type="entry name" value="Substrate Binding Domain Of DNAk, Chain A, domain 1"/>
    <property type="match status" value="1"/>
</dbReference>
<dbReference type="Pfam" id="PF00012">
    <property type="entry name" value="HSP70"/>
    <property type="match status" value="2"/>
</dbReference>
<dbReference type="SUPFAM" id="SSF53067">
    <property type="entry name" value="Actin-like ATPase domain"/>
    <property type="match status" value="2"/>
</dbReference>
<keyword evidence="3 5" id="KW-0067">ATP-binding</keyword>
<reference evidence="7" key="1">
    <citation type="submission" date="2016-10" db="EMBL/GenBank/DDBJ databases">
        <authorList>
            <person name="Varghese N."/>
            <person name="Submissions S."/>
        </authorList>
    </citation>
    <scope>NUCLEOTIDE SEQUENCE [LARGE SCALE GENOMIC DNA]</scope>
    <source>
        <strain evidence="7">DSM 26348</strain>
    </source>
</reference>
<dbReference type="FunFam" id="3.90.640.10:FF:000003">
    <property type="entry name" value="Molecular chaperone DnaK"/>
    <property type="match status" value="1"/>
</dbReference>
<dbReference type="GO" id="GO:0140662">
    <property type="term" value="F:ATP-dependent protein folding chaperone"/>
    <property type="evidence" value="ECO:0007669"/>
    <property type="project" value="InterPro"/>
</dbReference>
<dbReference type="Proteomes" id="UP000199518">
    <property type="component" value="Unassembled WGS sequence"/>
</dbReference>
<dbReference type="InterPro" id="IPR029047">
    <property type="entry name" value="HSP70_peptide-bd_sf"/>
</dbReference>
<dbReference type="InterPro" id="IPR013126">
    <property type="entry name" value="Hsp_70_fam"/>
</dbReference>
<dbReference type="PANTHER" id="PTHR19375">
    <property type="entry name" value="HEAT SHOCK PROTEIN 70KDA"/>
    <property type="match status" value="1"/>
</dbReference>
<dbReference type="PROSITE" id="PS00297">
    <property type="entry name" value="HSP70_1"/>
    <property type="match status" value="1"/>
</dbReference>
<keyword evidence="2 5" id="KW-0547">Nucleotide-binding</keyword>
<keyword evidence="4" id="KW-0143">Chaperone</keyword>
<dbReference type="PROSITE" id="PS01036">
    <property type="entry name" value="HSP70_3"/>
    <property type="match status" value="1"/>
</dbReference>
<dbReference type="EMBL" id="FOQD01000008">
    <property type="protein sequence ID" value="SFI40017.1"/>
    <property type="molecule type" value="Genomic_DNA"/>
</dbReference>
<dbReference type="FunFam" id="3.30.420.40:FF:000071">
    <property type="entry name" value="Molecular chaperone DnaK"/>
    <property type="match status" value="1"/>
</dbReference>
<dbReference type="PRINTS" id="PR00301">
    <property type="entry name" value="HEATSHOCK70"/>
</dbReference>
<comment type="similarity">
    <text evidence="1 5">Belongs to the heat shock protein 70 family.</text>
</comment>